<evidence type="ECO:0000313" key="7">
    <source>
        <dbReference type="Proteomes" id="UP000631300"/>
    </source>
</evidence>
<dbReference type="Gene3D" id="3.40.190.290">
    <property type="match status" value="1"/>
</dbReference>
<dbReference type="GO" id="GO:0003700">
    <property type="term" value="F:DNA-binding transcription factor activity"/>
    <property type="evidence" value="ECO:0007669"/>
    <property type="project" value="InterPro"/>
</dbReference>
<keyword evidence="2" id="KW-0805">Transcription regulation</keyword>
<dbReference type="SUPFAM" id="SSF46785">
    <property type="entry name" value="Winged helix' DNA-binding domain"/>
    <property type="match status" value="1"/>
</dbReference>
<protein>
    <submittedName>
        <fullName evidence="6">LysR family transcriptional regulator</fullName>
    </submittedName>
</protein>
<dbReference type="SUPFAM" id="SSF53850">
    <property type="entry name" value="Periplasmic binding protein-like II"/>
    <property type="match status" value="1"/>
</dbReference>
<dbReference type="Pfam" id="PF00126">
    <property type="entry name" value="HTH_1"/>
    <property type="match status" value="1"/>
</dbReference>
<dbReference type="FunFam" id="1.10.10.10:FF:000001">
    <property type="entry name" value="LysR family transcriptional regulator"/>
    <property type="match status" value="1"/>
</dbReference>
<dbReference type="AlphaFoldDB" id="A0A918JNY1"/>
<keyword evidence="7" id="KW-1185">Reference proteome</keyword>
<dbReference type="PANTHER" id="PTHR30537:SF5">
    <property type="entry name" value="HTH-TYPE TRANSCRIPTIONAL ACTIVATOR TTDR-RELATED"/>
    <property type="match status" value="1"/>
</dbReference>
<organism evidence="6 7">
    <name type="scientific">Alteromonas halophila</name>
    <dbReference type="NCBI Taxonomy" id="516698"/>
    <lineage>
        <taxon>Bacteria</taxon>
        <taxon>Pseudomonadati</taxon>
        <taxon>Pseudomonadota</taxon>
        <taxon>Gammaproteobacteria</taxon>
        <taxon>Alteromonadales</taxon>
        <taxon>Alteromonadaceae</taxon>
        <taxon>Alteromonas/Salinimonas group</taxon>
        <taxon>Alteromonas</taxon>
    </lineage>
</organism>
<reference evidence="6" key="1">
    <citation type="journal article" date="2014" name="Int. J. Syst. Evol. Microbiol.">
        <title>Complete genome sequence of Corynebacterium casei LMG S-19264T (=DSM 44701T), isolated from a smear-ripened cheese.</title>
        <authorList>
            <consortium name="US DOE Joint Genome Institute (JGI-PGF)"/>
            <person name="Walter F."/>
            <person name="Albersmeier A."/>
            <person name="Kalinowski J."/>
            <person name="Ruckert C."/>
        </authorList>
    </citation>
    <scope>NUCLEOTIDE SEQUENCE</scope>
    <source>
        <strain evidence="6">KCTC 22164</strain>
    </source>
</reference>
<reference evidence="6" key="2">
    <citation type="submission" date="2020-09" db="EMBL/GenBank/DDBJ databases">
        <authorList>
            <person name="Sun Q."/>
            <person name="Kim S."/>
        </authorList>
    </citation>
    <scope>NUCLEOTIDE SEQUENCE</scope>
    <source>
        <strain evidence="6">KCTC 22164</strain>
    </source>
</reference>
<sequence>MDKIKALQAFTAVVKTGSFTGAAEYLNTSVQLISKYITQLESQLDVRLLNRTTRRVSVTEPGSTYAKQAQQVLEQLEDMDVMLADAQRSVSGTLKISAPISFASSHFTGLINAFSTAYPRLNIDLQLNDRKVDIVEEGYDLALRIGTLRDSSLVAKRITSISLHVCAAPDYLARLGTPQTPEELKGHHYLRYSLLDDDSQHLHSILMRHGKKSGGITCNNGDVLVSLAASGMGIAIQPDFLCANAIRSGALREVLRAYRPPPLGLYALYPHRQLISSKVSQFIQFATRYYTDPPDWALQSSGV</sequence>
<feature type="domain" description="HTH lysR-type" evidence="5">
    <location>
        <begin position="1"/>
        <end position="59"/>
    </location>
</feature>
<comment type="similarity">
    <text evidence="1">Belongs to the LysR transcriptional regulatory family.</text>
</comment>
<dbReference type="RefSeq" id="WP_189406978.1">
    <property type="nucleotide sequence ID" value="NZ_BMXP01000006.1"/>
</dbReference>
<dbReference type="Proteomes" id="UP000631300">
    <property type="component" value="Unassembled WGS sequence"/>
</dbReference>
<evidence type="ECO:0000256" key="4">
    <source>
        <dbReference type="ARBA" id="ARBA00023163"/>
    </source>
</evidence>
<evidence type="ECO:0000259" key="5">
    <source>
        <dbReference type="PROSITE" id="PS50931"/>
    </source>
</evidence>
<dbReference type="PANTHER" id="PTHR30537">
    <property type="entry name" value="HTH-TYPE TRANSCRIPTIONAL REGULATOR"/>
    <property type="match status" value="1"/>
</dbReference>
<gene>
    <name evidence="6" type="ORF">GCM10007391_25490</name>
</gene>
<evidence type="ECO:0000313" key="6">
    <source>
        <dbReference type="EMBL" id="GGW90032.1"/>
    </source>
</evidence>
<keyword evidence="4" id="KW-0804">Transcription</keyword>
<name>A0A918JNY1_9ALTE</name>
<dbReference type="InterPro" id="IPR058163">
    <property type="entry name" value="LysR-type_TF_proteobact-type"/>
</dbReference>
<dbReference type="EMBL" id="BMXP01000006">
    <property type="protein sequence ID" value="GGW90032.1"/>
    <property type="molecule type" value="Genomic_DNA"/>
</dbReference>
<dbReference type="CDD" id="cd08422">
    <property type="entry name" value="PBP2_CrgA_like"/>
    <property type="match status" value="1"/>
</dbReference>
<dbReference type="InterPro" id="IPR036390">
    <property type="entry name" value="WH_DNA-bd_sf"/>
</dbReference>
<dbReference type="GO" id="GO:0043565">
    <property type="term" value="F:sequence-specific DNA binding"/>
    <property type="evidence" value="ECO:0007669"/>
    <property type="project" value="TreeGrafter"/>
</dbReference>
<dbReference type="Gene3D" id="1.10.10.10">
    <property type="entry name" value="Winged helix-like DNA-binding domain superfamily/Winged helix DNA-binding domain"/>
    <property type="match status" value="1"/>
</dbReference>
<keyword evidence="3" id="KW-0238">DNA-binding</keyword>
<dbReference type="Pfam" id="PF03466">
    <property type="entry name" value="LysR_substrate"/>
    <property type="match status" value="1"/>
</dbReference>
<dbReference type="GO" id="GO:0006351">
    <property type="term" value="P:DNA-templated transcription"/>
    <property type="evidence" value="ECO:0007669"/>
    <property type="project" value="TreeGrafter"/>
</dbReference>
<dbReference type="InterPro" id="IPR000847">
    <property type="entry name" value="LysR_HTH_N"/>
</dbReference>
<evidence type="ECO:0000256" key="2">
    <source>
        <dbReference type="ARBA" id="ARBA00023015"/>
    </source>
</evidence>
<dbReference type="PROSITE" id="PS50931">
    <property type="entry name" value="HTH_LYSR"/>
    <property type="match status" value="1"/>
</dbReference>
<evidence type="ECO:0000256" key="1">
    <source>
        <dbReference type="ARBA" id="ARBA00009437"/>
    </source>
</evidence>
<proteinExistence type="inferred from homology"/>
<dbReference type="InterPro" id="IPR005119">
    <property type="entry name" value="LysR_subst-bd"/>
</dbReference>
<dbReference type="InterPro" id="IPR036388">
    <property type="entry name" value="WH-like_DNA-bd_sf"/>
</dbReference>
<evidence type="ECO:0000256" key="3">
    <source>
        <dbReference type="ARBA" id="ARBA00023125"/>
    </source>
</evidence>
<accession>A0A918JNY1</accession>
<comment type="caution">
    <text evidence="6">The sequence shown here is derived from an EMBL/GenBank/DDBJ whole genome shotgun (WGS) entry which is preliminary data.</text>
</comment>